<sequence>MIFAFFRNVMAWLAAIVIVFGVMLLFLGAFSGTLLAAEPLDEYGRQAGLSADARLVTYAAGIAALLTGAVLLSGRSQIGGFNGSR</sequence>
<name>A0A9W6IM93_9PROT</name>
<dbReference type="AlphaFoldDB" id="A0A9W6IM93"/>
<keyword evidence="1" id="KW-0812">Transmembrane</keyword>
<protein>
    <submittedName>
        <fullName evidence="2">Uncharacterized protein</fullName>
    </submittedName>
</protein>
<dbReference type="EMBL" id="BSFE01000005">
    <property type="protein sequence ID" value="GLK52613.1"/>
    <property type="molecule type" value="Genomic_DNA"/>
</dbReference>
<feature type="transmembrane region" description="Helical" evidence="1">
    <location>
        <begin position="55"/>
        <end position="74"/>
    </location>
</feature>
<evidence type="ECO:0000313" key="2">
    <source>
        <dbReference type="EMBL" id="GLK52613.1"/>
    </source>
</evidence>
<gene>
    <name evidence="2" type="ORF">GCM10017621_21210</name>
</gene>
<dbReference type="RefSeq" id="WP_271186976.1">
    <property type="nucleotide sequence ID" value="NZ_BSFE01000005.1"/>
</dbReference>
<organism evidence="2 3">
    <name type="scientific">Maricaulis virginensis</name>
    <dbReference type="NCBI Taxonomy" id="144022"/>
    <lineage>
        <taxon>Bacteria</taxon>
        <taxon>Pseudomonadati</taxon>
        <taxon>Pseudomonadota</taxon>
        <taxon>Alphaproteobacteria</taxon>
        <taxon>Maricaulales</taxon>
        <taxon>Maricaulaceae</taxon>
        <taxon>Maricaulis</taxon>
    </lineage>
</organism>
<evidence type="ECO:0000256" key="1">
    <source>
        <dbReference type="SAM" id="Phobius"/>
    </source>
</evidence>
<keyword evidence="1" id="KW-0472">Membrane</keyword>
<reference evidence="2" key="1">
    <citation type="journal article" date="2014" name="Int. J. Syst. Evol. Microbiol.">
        <title>Complete genome sequence of Corynebacterium casei LMG S-19264T (=DSM 44701T), isolated from a smear-ripened cheese.</title>
        <authorList>
            <consortium name="US DOE Joint Genome Institute (JGI-PGF)"/>
            <person name="Walter F."/>
            <person name="Albersmeier A."/>
            <person name="Kalinowski J."/>
            <person name="Ruckert C."/>
        </authorList>
    </citation>
    <scope>NUCLEOTIDE SEQUENCE</scope>
    <source>
        <strain evidence="2">VKM B-1513</strain>
    </source>
</reference>
<proteinExistence type="predicted"/>
<comment type="caution">
    <text evidence="2">The sequence shown here is derived from an EMBL/GenBank/DDBJ whole genome shotgun (WGS) entry which is preliminary data.</text>
</comment>
<reference evidence="2" key="2">
    <citation type="submission" date="2023-01" db="EMBL/GenBank/DDBJ databases">
        <authorList>
            <person name="Sun Q."/>
            <person name="Evtushenko L."/>
        </authorList>
    </citation>
    <scope>NUCLEOTIDE SEQUENCE</scope>
    <source>
        <strain evidence="2">VKM B-1513</strain>
    </source>
</reference>
<keyword evidence="3" id="KW-1185">Reference proteome</keyword>
<evidence type="ECO:0000313" key="3">
    <source>
        <dbReference type="Proteomes" id="UP001143486"/>
    </source>
</evidence>
<feature type="transmembrane region" description="Helical" evidence="1">
    <location>
        <begin position="12"/>
        <end position="35"/>
    </location>
</feature>
<keyword evidence="1" id="KW-1133">Transmembrane helix</keyword>
<accession>A0A9W6IM93</accession>
<dbReference type="Proteomes" id="UP001143486">
    <property type="component" value="Unassembled WGS sequence"/>
</dbReference>